<dbReference type="AlphaFoldDB" id="A0A5H2PV61"/>
<keyword evidence="2 6" id="KW-0378">Hydrolase</keyword>
<dbReference type="InterPro" id="IPR029052">
    <property type="entry name" value="Metallo-depent_PP-like"/>
</dbReference>
<name>A0A5H2PV61_RALSL</name>
<feature type="domain" description="Calcineurin-like phosphoesterase" evidence="5">
    <location>
        <begin position="11"/>
        <end position="203"/>
    </location>
</feature>
<dbReference type="Gene3D" id="3.60.21.10">
    <property type="match status" value="1"/>
</dbReference>
<dbReference type="EMBL" id="CP026092">
    <property type="protein sequence ID" value="AYB54811.1"/>
    <property type="molecule type" value="Genomic_DNA"/>
</dbReference>
<dbReference type="SUPFAM" id="SSF56300">
    <property type="entry name" value="Metallo-dependent phosphatases"/>
    <property type="match status" value="1"/>
</dbReference>
<evidence type="ECO:0000259" key="5">
    <source>
        <dbReference type="Pfam" id="PF00149"/>
    </source>
</evidence>
<sequence length="256" mass="29063">MTGARVNKNITVVQITDLHLLAERNAKLHGYTTYSMLSDTIDSILSHTVQPDACFVTGDISQDETEASYDLARTELARLGVPVFWIPGNHDDRDMAEAVFGRSQDFRRLTKLATADWDFIYLDTCRRGADEGYLNDQDFDRFVSEVRASTEGGKHIAVVMHHHPVPTQTPLMDTYILREDDRLLKVLDDHPQIKLVICGHVHGDYQVQYGNQVIEMCPATCFQWERGASVIKTEDWRGFKVFEFSPSGYRSAFISA</sequence>
<comment type="similarity">
    <text evidence="4">Belongs to the cyclic nucleotide phosphodiesterase class-III family.</text>
</comment>
<dbReference type="GO" id="GO:0016787">
    <property type="term" value="F:hydrolase activity"/>
    <property type="evidence" value="ECO:0007669"/>
    <property type="project" value="UniProtKB-KW"/>
</dbReference>
<dbReference type="InterPro" id="IPR004843">
    <property type="entry name" value="Calcineurin-like_PHP"/>
</dbReference>
<evidence type="ECO:0000256" key="4">
    <source>
        <dbReference type="ARBA" id="ARBA00025742"/>
    </source>
</evidence>
<evidence type="ECO:0000256" key="1">
    <source>
        <dbReference type="ARBA" id="ARBA00022723"/>
    </source>
</evidence>
<evidence type="ECO:0000256" key="2">
    <source>
        <dbReference type="ARBA" id="ARBA00022801"/>
    </source>
</evidence>
<keyword evidence="3" id="KW-0408">Iron</keyword>
<dbReference type="PANTHER" id="PTHR42988">
    <property type="entry name" value="PHOSPHOHYDROLASE"/>
    <property type="match status" value="1"/>
</dbReference>
<keyword evidence="1" id="KW-0479">Metal-binding</keyword>
<dbReference type="Pfam" id="PF00149">
    <property type="entry name" value="Metallophos"/>
    <property type="match status" value="1"/>
</dbReference>
<reference evidence="6" key="1">
    <citation type="submission" date="2018-01" db="EMBL/GenBank/DDBJ databases">
        <title>Complete Genome Sequence of three strains from Ralstonia solanacearum ecotype Moko sequevar IIA-53 from Brazil.</title>
        <authorList>
            <person name="Silva J.R."/>
            <person name="Albuquerque G.M.R."/>
            <person name="Pais A.K.L."/>
            <person name="Silva A.M.F."/>
            <person name="Boiteux M.E.N.F."/>
            <person name="Souza E.B."/>
            <person name="Mariano R.L.R."/>
        </authorList>
    </citation>
    <scope>NUCLEOTIDE SEQUENCE [LARGE SCALE GENOMIC DNA]</scope>
    <source>
        <strain evidence="6">SFC</strain>
    </source>
</reference>
<protein>
    <submittedName>
        <fullName evidence="6">Phosphohydrolase</fullName>
    </submittedName>
</protein>
<gene>
    <name evidence="6" type="ORF">C2L97_01390</name>
</gene>
<dbReference type="GO" id="GO:0046872">
    <property type="term" value="F:metal ion binding"/>
    <property type="evidence" value="ECO:0007669"/>
    <property type="project" value="UniProtKB-KW"/>
</dbReference>
<proteinExistence type="inferred from homology"/>
<evidence type="ECO:0000256" key="3">
    <source>
        <dbReference type="ARBA" id="ARBA00023004"/>
    </source>
</evidence>
<evidence type="ECO:0000313" key="6">
    <source>
        <dbReference type="EMBL" id="AYB54811.1"/>
    </source>
</evidence>
<accession>A0A5H2PV61</accession>
<dbReference type="InterPro" id="IPR050884">
    <property type="entry name" value="CNP_phosphodiesterase-III"/>
</dbReference>
<dbReference type="PANTHER" id="PTHR42988:SF2">
    <property type="entry name" value="CYCLIC NUCLEOTIDE PHOSPHODIESTERASE CBUA0032-RELATED"/>
    <property type="match status" value="1"/>
</dbReference>
<organism evidence="6">
    <name type="scientific">Ralstonia solanacearum</name>
    <name type="common">Pseudomonas solanacearum</name>
    <dbReference type="NCBI Taxonomy" id="305"/>
    <lineage>
        <taxon>Bacteria</taxon>
        <taxon>Pseudomonadati</taxon>
        <taxon>Pseudomonadota</taxon>
        <taxon>Betaproteobacteria</taxon>
        <taxon>Burkholderiales</taxon>
        <taxon>Burkholderiaceae</taxon>
        <taxon>Ralstonia</taxon>
        <taxon>Ralstonia solanacearum species complex</taxon>
    </lineage>
</organism>